<dbReference type="PANTHER" id="PTHR34218:SF3">
    <property type="entry name" value="ACYL-HOMOSERINE LACTONE ACYLASE PVDQ"/>
    <property type="match status" value="1"/>
</dbReference>
<sequence>MPLLGGMDPCVSGPADAKHREEYSMGVTGNRRLAVICVAIFTSPFLHTRPAQAEVPVTWDIWGVPHIEASSENALAYAAGWVQMRSHANAVLTLMARSRGRLAETPGHLKLDYALDQDRWVHRMGIASTALQWWEQQQPVERESLQSFADGINDYANSHPGDINEELRVVLPIQGVDVLARLAHVMLYDFAVSEAKIADDTVAWRAGVEPTIASVQDRGSNAVAIAPQKSGSAALLMSNPHLPWSDLVRWFEYESVTPQGNFYGVSLLGLPTQVIGFNQKLGWTHTVNPMHSYYLYELKLKGEGYLIDGEPTAFQTRTETIRVRQPSGGFIDKPITISDSLFGPVVARDKDRALALWVTGKDAAHTLTQYRDMARAQDHETFQRLLRRQQIAIFSIIYADHDGKIAYYFGGRNPASYNNIPRDSLILDGSKRANQWTDVLPLDQLPAIIDPESGWVQNANDPPWTASLPARLSSTDYAKGLVTTPFVNLRAQRIIERLKATPTVDFNALLNLKLDTGSELAERMLDDLIVAGGQAKDPDSRAGAQILAGWDRAMNADSRGAVLFSQWVKLMPGDDSIFTVPFNPRKPLAGPRGLAVPAKGALLLGDAVRELRKTGVAPDVAWGELFKLPGAQRLPANGGPDPFGLIRASYFSQPGSTPGYVANGGDGFTSVVEFGTQIHAMGLLAYGNFTEPSPQGIHDQMQLYADKHLRTLLRTPVAPGDTVLKELIPYVPNHSLRAAEAESRPVPTMPWR</sequence>
<evidence type="ECO:0000256" key="6">
    <source>
        <dbReference type="ARBA" id="ARBA00023145"/>
    </source>
</evidence>
<comment type="caution">
    <text evidence="8">The sequence shown here is derived from an EMBL/GenBank/DDBJ whole genome shotgun (WGS) entry which is preliminary data.</text>
</comment>
<comment type="similarity">
    <text evidence="2">Belongs to the peptidase S45 family.</text>
</comment>
<dbReference type="Gene3D" id="1.10.439.10">
    <property type="entry name" value="Penicillin Amidohydrolase, domain 1"/>
    <property type="match status" value="1"/>
</dbReference>
<protein>
    <submittedName>
        <fullName evidence="8">Peptidase S45, penicillin amidase</fullName>
    </submittedName>
</protein>
<dbReference type="Gene3D" id="1.10.1400.10">
    <property type="match status" value="1"/>
</dbReference>
<accession>A0A3M4RM17</accession>
<dbReference type="SUPFAM" id="SSF56235">
    <property type="entry name" value="N-terminal nucleophile aminohydrolases (Ntn hydrolases)"/>
    <property type="match status" value="1"/>
</dbReference>
<dbReference type="Pfam" id="PF01804">
    <property type="entry name" value="Penicil_amidase"/>
    <property type="match status" value="1"/>
</dbReference>
<dbReference type="InterPro" id="IPR029055">
    <property type="entry name" value="Ntn_hydrolases_N"/>
</dbReference>
<proteinExistence type="inferred from homology"/>
<dbReference type="GO" id="GO:0017000">
    <property type="term" value="P:antibiotic biosynthetic process"/>
    <property type="evidence" value="ECO:0007669"/>
    <property type="project" value="InterPro"/>
</dbReference>
<evidence type="ECO:0000256" key="5">
    <source>
        <dbReference type="ARBA" id="ARBA00022801"/>
    </source>
</evidence>
<dbReference type="InterPro" id="IPR043146">
    <property type="entry name" value="Penicillin_amidase_N_B-knob"/>
</dbReference>
<dbReference type="PANTHER" id="PTHR34218">
    <property type="entry name" value="PEPTIDASE S45 PENICILLIN AMIDASE"/>
    <property type="match status" value="1"/>
</dbReference>
<keyword evidence="5" id="KW-0378">Hydrolase</keyword>
<evidence type="ECO:0000256" key="1">
    <source>
        <dbReference type="ARBA" id="ARBA00004418"/>
    </source>
</evidence>
<name>A0A3M4RM17_9PSED</name>
<dbReference type="EMBL" id="RBRQ01000284">
    <property type="protein sequence ID" value="RMR03652.1"/>
    <property type="molecule type" value="Genomic_DNA"/>
</dbReference>
<gene>
    <name evidence="8" type="ORF">ALP92_03947</name>
</gene>
<keyword evidence="4" id="KW-0574">Periplasm</keyword>
<dbReference type="Gene3D" id="3.60.20.10">
    <property type="entry name" value="Glutamine Phosphoribosylpyrophosphate, subunit 1, domain 1"/>
    <property type="match status" value="1"/>
</dbReference>
<dbReference type="InterPro" id="IPR043147">
    <property type="entry name" value="Penicillin_amidase_A-knob"/>
</dbReference>
<evidence type="ECO:0000256" key="3">
    <source>
        <dbReference type="ARBA" id="ARBA00022729"/>
    </source>
</evidence>
<reference evidence="8 9" key="1">
    <citation type="submission" date="2018-08" db="EMBL/GenBank/DDBJ databases">
        <title>Recombination of ecologically and evolutionarily significant loci maintains genetic cohesion in the Pseudomonas syringae species complex.</title>
        <authorList>
            <person name="Dillon M."/>
            <person name="Thakur S."/>
            <person name="Almeida R.N.D."/>
            <person name="Weir B.S."/>
            <person name="Guttman D.S."/>
        </authorList>
    </citation>
    <scope>NUCLEOTIDE SEQUENCE [LARGE SCALE GENOMIC DNA]</scope>
    <source>
        <strain evidence="8 9">ICMP 8670</strain>
    </source>
</reference>
<evidence type="ECO:0000313" key="9">
    <source>
        <dbReference type="Proteomes" id="UP000276615"/>
    </source>
</evidence>
<dbReference type="InterPro" id="IPR002692">
    <property type="entry name" value="S45"/>
</dbReference>
<keyword evidence="3" id="KW-0732">Signal</keyword>
<evidence type="ECO:0000256" key="7">
    <source>
        <dbReference type="PIRSR" id="PIRSR001227-1"/>
    </source>
</evidence>
<comment type="subcellular location">
    <subcellularLocation>
        <location evidence="1">Periplasm</location>
    </subcellularLocation>
</comment>
<evidence type="ECO:0000256" key="2">
    <source>
        <dbReference type="ARBA" id="ARBA00006586"/>
    </source>
</evidence>
<dbReference type="InterPro" id="IPR023343">
    <property type="entry name" value="Penicillin_amidase_dom1"/>
</dbReference>
<dbReference type="GO" id="GO:0016811">
    <property type="term" value="F:hydrolase activity, acting on carbon-nitrogen (but not peptide) bonds, in linear amides"/>
    <property type="evidence" value="ECO:0007669"/>
    <property type="project" value="InterPro"/>
</dbReference>
<dbReference type="GO" id="GO:0042597">
    <property type="term" value="C:periplasmic space"/>
    <property type="evidence" value="ECO:0007669"/>
    <property type="project" value="UniProtKB-SubCell"/>
</dbReference>
<keyword evidence="6" id="KW-0865">Zymogen</keyword>
<dbReference type="InterPro" id="IPR014395">
    <property type="entry name" value="Pen/GL7ACA/AHL_acylase"/>
</dbReference>
<organism evidence="8 9">
    <name type="scientific">Pseudomonas syringae pv. primulae</name>
    <dbReference type="NCBI Taxonomy" id="251707"/>
    <lineage>
        <taxon>Bacteria</taxon>
        <taxon>Pseudomonadati</taxon>
        <taxon>Pseudomonadota</taxon>
        <taxon>Gammaproteobacteria</taxon>
        <taxon>Pseudomonadales</taxon>
        <taxon>Pseudomonadaceae</taxon>
        <taxon>Pseudomonas</taxon>
    </lineage>
</organism>
<feature type="active site" description="Nucleophile" evidence="7">
    <location>
        <position position="220"/>
    </location>
</feature>
<dbReference type="Proteomes" id="UP000276615">
    <property type="component" value="Unassembled WGS sequence"/>
</dbReference>
<dbReference type="PIRSF" id="PIRSF001227">
    <property type="entry name" value="Pen_acylase"/>
    <property type="match status" value="1"/>
</dbReference>
<evidence type="ECO:0000256" key="4">
    <source>
        <dbReference type="ARBA" id="ARBA00022764"/>
    </source>
</evidence>
<evidence type="ECO:0000313" key="8">
    <source>
        <dbReference type="EMBL" id="RMR03652.1"/>
    </source>
</evidence>
<dbReference type="AlphaFoldDB" id="A0A3M4RM17"/>
<dbReference type="Gene3D" id="2.30.120.10">
    <property type="match status" value="1"/>
</dbReference>